<dbReference type="Proteomes" id="UP000253759">
    <property type="component" value="Unassembled WGS sequence"/>
</dbReference>
<evidence type="ECO:0000313" key="2">
    <source>
        <dbReference type="EMBL" id="RDE08816.1"/>
    </source>
</evidence>
<protein>
    <submittedName>
        <fullName evidence="2">DUF2125 domain-containing protein</fullName>
    </submittedName>
</protein>
<organism evidence="2 3">
    <name type="scientific">Pelagibacterium lacus</name>
    <dbReference type="NCBI Taxonomy" id="2282655"/>
    <lineage>
        <taxon>Bacteria</taxon>
        <taxon>Pseudomonadati</taxon>
        <taxon>Pseudomonadota</taxon>
        <taxon>Alphaproteobacteria</taxon>
        <taxon>Hyphomicrobiales</taxon>
        <taxon>Devosiaceae</taxon>
        <taxon>Pelagibacterium</taxon>
    </lineage>
</organism>
<dbReference type="Pfam" id="PF09898">
    <property type="entry name" value="DUF2125"/>
    <property type="match status" value="1"/>
</dbReference>
<keyword evidence="1" id="KW-0812">Transmembrane</keyword>
<dbReference type="OrthoDB" id="7169664at2"/>
<evidence type="ECO:0000313" key="3">
    <source>
        <dbReference type="Proteomes" id="UP000253759"/>
    </source>
</evidence>
<keyword evidence="1" id="KW-0472">Membrane</keyword>
<sequence>MKRFVIMIIAVVAVAILWMAGWFYVAGIVRDEIGALALADGVSQPRLTCERLNVGGAPFSFSPHCAEARITSGDISVSVPEISGTALFYRPFHIQVFTTGPAYVTDAFTGASQKLDWSNLHASLRIEDGTIGRFSVLADDLVYSDTLMGDEQLATAAHGEIHLIDSTPGDAAPGTGQVYDFYSSFEDLDSARLDLSNATLSVDGRLTGVPDPALWGDPDLIAFWQAYGGQLALRGLDLEAGELAFNATGEASLDSSGLLNANADITSRGVTGRIARIIGDPAVAQIVLGGPDAEGVSRQQLTVNEGQMVVGIMPIMTVPPLF</sequence>
<accession>A0A369W2B0</accession>
<dbReference type="RefSeq" id="WP_114645934.1">
    <property type="nucleotide sequence ID" value="NZ_QQNH01000011.1"/>
</dbReference>
<gene>
    <name evidence="2" type="ORF">DVH29_09445</name>
</gene>
<comment type="caution">
    <text evidence="2">The sequence shown here is derived from an EMBL/GenBank/DDBJ whole genome shotgun (WGS) entry which is preliminary data.</text>
</comment>
<dbReference type="InterPro" id="IPR018666">
    <property type="entry name" value="DUF2125"/>
</dbReference>
<keyword evidence="3" id="KW-1185">Reference proteome</keyword>
<proteinExistence type="predicted"/>
<name>A0A369W2B0_9HYPH</name>
<evidence type="ECO:0000256" key="1">
    <source>
        <dbReference type="SAM" id="Phobius"/>
    </source>
</evidence>
<dbReference type="EMBL" id="QQNH01000011">
    <property type="protein sequence ID" value="RDE08816.1"/>
    <property type="molecule type" value="Genomic_DNA"/>
</dbReference>
<feature type="transmembrane region" description="Helical" evidence="1">
    <location>
        <begin position="5"/>
        <end position="25"/>
    </location>
</feature>
<reference evidence="3" key="1">
    <citation type="submission" date="2018-07" db="EMBL/GenBank/DDBJ databases">
        <authorList>
            <person name="Liu B.-T."/>
            <person name="Du Z."/>
        </authorList>
    </citation>
    <scope>NUCLEOTIDE SEQUENCE [LARGE SCALE GENOMIC DNA]</scope>
    <source>
        <strain evidence="3">XYN52</strain>
    </source>
</reference>
<keyword evidence="1" id="KW-1133">Transmembrane helix</keyword>
<dbReference type="AlphaFoldDB" id="A0A369W2B0"/>